<organism evidence="2 3">
    <name type="scientific">Fraxinus pennsylvanica</name>
    <dbReference type="NCBI Taxonomy" id="56036"/>
    <lineage>
        <taxon>Eukaryota</taxon>
        <taxon>Viridiplantae</taxon>
        <taxon>Streptophyta</taxon>
        <taxon>Embryophyta</taxon>
        <taxon>Tracheophyta</taxon>
        <taxon>Spermatophyta</taxon>
        <taxon>Magnoliopsida</taxon>
        <taxon>eudicotyledons</taxon>
        <taxon>Gunneridae</taxon>
        <taxon>Pentapetalae</taxon>
        <taxon>asterids</taxon>
        <taxon>lamiids</taxon>
        <taxon>Lamiales</taxon>
        <taxon>Oleaceae</taxon>
        <taxon>Oleeae</taxon>
        <taxon>Fraxinus</taxon>
    </lineage>
</organism>
<evidence type="ECO:0000313" key="3">
    <source>
        <dbReference type="Proteomes" id="UP000834106"/>
    </source>
</evidence>
<evidence type="ECO:0000256" key="1">
    <source>
        <dbReference type="SAM" id="MobiDB-lite"/>
    </source>
</evidence>
<evidence type="ECO:0000313" key="2">
    <source>
        <dbReference type="EMBL" id="CAI9764648.1"/>
    </source>
</evidence>
<gene>
    <name evidence="2" type="ORF">FPE_LOCUS12078</name>
</gene>
<dbReference type="EMBL" id="OU503042">
    <property type="protein sequence ID" value="CAI9764648.1"/>
    <property type="molecule type" value="Genomic_DNA"/>
</dbReference>
<accession>A0AAD1Z810</accession>
<name>A0AAD1Z810_9LAMI</name>
<dbReference type="AlphaFoldDB" id="A0AAD1Z810"/>
<protein>
    <submittedName>
        <fullName evidence="2">Uncharacterized protein</fullName>
    </submittedName>
</protein>
<dbReference type="Proteomes" id="UP000834106">
    <property type="component" value="Chromosome 7"/>
</dbReference>
<keyword evidence="3" id="KW-1185">Reference proteome</keyword>
<feature type="region of interest" description="Disordered" evidence="1">
    <location>
        <begin position="1"/>
        <end position="27"/>
    </location>
</feature>
<proteinExistence type="predicted"/>
<reference evidence="2" key="1">
    <citation type="submission" date="2023-05" db="EMBL/GenBank/DDBJ databases">
        <authorList>
            <person name="Huff M."/>
        </authorList>
    </citation>
    <scope>NUCLEOTIDE SEQUENCE</scope>
</reference>
<sequence length="140" mass="16014">MADETKHNPGTPHYNITMSRRTRRPNNLKIEPFGSTCFEENKCSGDEEKVYGGHKNDDHHQQKSLKELIESSCPLAQHLEIKEEEKQQDLVIIRNEKGVKFKKVVRHCVDAMSSLIKVKQAPPLGSRKKPIGPLTFVKKK</sequence>